<evidence type="ECO:0000313" key="4">
    <source>
        <dbReference type="EMBL" id="TJH20439.1"/>
    </source>
</evidence>
<feature type="compositionally biased region" description="Polar residues" evidence="3">
    <location>
        <begin position="59"/>
        <end position="71"/>
    </location>
</feature>
<accession>A0AAQ2I8S0</accession>
<dbReference type="SUPFAM" id="SSF50249">
    <property type="entry name" value="Nucleic acid-binding proteins"/>
    <property type="match status" value="1"/>
</dbReference>
<evidence type="ECO:0000313" key="5">
    <source>
        <dbReference type="Proteomes" id="UP000306700"/>
    </source>
</evidence>
<evidence type="ECO:0000256" key="1">
    <source>
        <dbReference type="ARBA" id="ARBA00023125"/>
    </source>
</evidence>
<organism evidence="4 5">
    <name type="scientific">Escherichia coli</name>
    <dbReference type="NCBI Taxonomy" id="562"/>
    <lineage>
        <taxon>Bacteria</taxon>
        <taxon>Pseudomonadati</taxon>
        <taxon>Pseudomonadota</taxon>
        <taxon>Gammaproteobacteria</taxon>
        <taxon>Enterobacterales</taxon>
        <taxon>Enterobacteriaceae</taxon>
        <taxon>Escherichia</taxon>
    </lineage>
</organism>
<evidence type="ECO:0000256" key="3">
    <source>
        <dbReference type="SAM" id="MobiDB-lite"/>
    </source>
</evidence>
<proteinExistence type="predicted"/>
<dbReference type="InterPro" id="IPR000424">
    <property type="entry name" value="Primosome_PriB/ssb"/>
</dbReference>
<name>A0AAQ2I8S0_ECOLX</name>
<feature type="region of interest" description="Disordered" evidence="3">
    <location>
        <begin position="50"/>
        <end position="84"/>
    </location>
</feature>
<dbReference type="Pfam" id="PF00436">
    <property type="entry name" value="SSB"/>
    <property type="match status" value="1"/>
</dbReference>
<reference evidence="4 5" key="1">
    <citation type="submission" date="2018-12" db="EMBL/GenBank/DDBJ databases">
        <title>Food and Water Safety Consortium.</title>
        <authorList>
            <person name="Tyson S."/>
            <person name="Peterson C.-L."/>
            <person name="Olson A."/>
            <person name="Tyler S."/>
            <person name="Cabral J."/>
            <person name="Lynch T."/>
            <person name="Knox N."/>
            <person name="Van Domselaar G."/>
            <person name="Graham M."/>
        </authorList>
    </citation>
    <scope>NUCLEOTIDE SEQUENCE [LARGE SCALE GENOMIC DNA]</scope>
    <source>
        <strain evidence="4 5">FWSEC0384</strain>
    </source>
</reference>
<keyword evidence="1 2" id="KW-0238">DNA-binding</keyword>
<dbReference type="GO" id="GO:0003697">
    <property type="term" value="F:single-stranded DNA binding"/>
    <property type="evidence" value="ECO:0007669"/>
    <property type="project" value="InterPro"/>
</dbReference>
<gene>
    <name evidence="4" type="ORF">C9160_15010</name>
</gene>
<dbReference type="Gene3D" id="2.40.50.140">
    <property type="entry name" value="Nucleic acid-binding proteins"/>
    <property type="match status" value="1"/>
</dbReference>
<dbReference type="Proteomes" id="UP000306700">
    <property type="component" value="Unassembled WGS sequence"/>
</dbReference>
<dbReference type="AlphaFoldDB" id="A0AAQ2I8S0"/>
<evidence type="ECO:0000256" key="2">
    <source>
        <dbReference type="PROSITE-ProRule" id="PRU00252"/>
    </source>
</evidence>
<dbReference type="PROSITE" id="PS50935">
    <property type="entry name" value="SSB"/>
    <property type="match status" value="1"/>
</dbReference>
<comment type="caution">
    <text evidence="4">The sequence shown here is derived from an EMBL/GenBank/DDBJ whole genome shotgun (WGS) entry which is preliminary data.</text>
</comment>
<protein>
    <submittedName>
        <fullName evidence="4">Single-stranded DNA-binding protein</fullName>
    </submittedName>
</protein>
<sequence>MFFRQADRLAGYEKGNVISVSGTMQVSQWTGQNGETRQGYQVIADSIISARATRPGGSRRSTTGTQSNQPPAGSYDPCGDNIPF</sequence>
<dbReference type="EMBL" id="RRNI01000015">
    <property type="protein sequence ID" value="TJH20439.1"/>
    <property type="molecule type" value="Genomic_DNA"/>
</dbReference>
<dbReference type="InterPro" id="IPR012340">
    <property type="entry name" value="NA-bd_OB-fold"/>
</dbReference>